<feature type="transmembrane region" description="Helical" evidence="1">
    <location>
        <begin position="7"/>
        <end position="28"/>
    </location>
</feature>
<protein>
    <submittedName>
        <fullName evidence="2">Uncharacterized protein</fullName>
    </submittedName>
</protein>
<dbReference type="AlphaFoldDB" id="A0A5B9Y4C9"/>
<proteinExistence type="predicted"/>
<feature type="transmembrane region" description="Helical" evidence="1">
    <location>
        <begin position="103"/>
        <end position="125"/>
    </location>
</feature>
<dbReference type="RefSeq" id="WP_166508311.1">
    <property type="nucleotide sequence ID" value="NZ_CP043026.1"/>
</dbReference>
<keyword evidence="1" id="KW-1133">Transmembrane helix</keyword>
<dbReference type="EMBL" id="CP043026">
    <property type="protein sequence ID" value="QEH61934.1"/>
    <property type="molecule type" value="Genomic_DNA"/>
</dbReference>
<dbReference type="KEGG" id="schi:SCHIN_v1c07390"/>
<sequence length="136" mass="14298">MKKENLASMILGIIGGIAFSLGMVMALMAEWNLFIPGVIAGSIGAVILIAIFPVYWILAGKKMFKITLPLTTSSLIGAVGFAGLVASLVMILTTNNVAQHPGYTIASIAIGLVGIVALVICYPVYKIMSNKKEIAE</sequence>
<feature type="transmembrane region" description="Helical" evidence="1">
    <location>
        <begin position="70"/>
        <end position="91"/>
    </location>
</feature>
<organism evidence="2 3">
    <name type="scientific">Spiroplasma chinense</name>
    <dbReference type="NCBI Taxonomy" id="216932"/>
    <lineage>
        <taxon>Bacteria</taxon>
        <taxon>Bacillati</taxon>
        <taxon>Mycoplasmatota</taxon>
        <taxon>Mollicutes</taxon>
        <taxon>Entomoplasmatales</taxon>
        <taxon>Spiroplasmataceae</taxon>
        <taxon>Spiroplasma</taxon>
    </lineage>
</organism>
<reference evidence="2 3" key="1">
    <citation type="submission" date="2019-08" db="EMBL/GenBank/DDBJ databases">
        <title>Complete genome sequence of Spiroplasma chinense CCH (DSM 19755).</title>
        <authorList>
            <person name="Shen H.-Y."/>
            <person name="Lin Y.-C."/>
            <person name="Chou L."/>
            <person name="Kuo C.-H."/>
        </authorList>
    </citation>
    <scope>NUCLEOTIDE SEQUENCE [LARGE SCALE GENOMIC DNA]</scope>
    <source>
        <strain evidence="2 3">CCH</strain>
    </source>
</reference>
<accession>A0A5B9Y4C9</accession>
<keyword evidence="1" id="KW-0812">Transmembrane</keyword>
<evidence type="ECO:0000256" key="1">
    <source>
        <dbReference type="SAM" id="Phobius"/>
    </source>
</evidence>
<keyword evidence="3" id="KW-1185">Reference proteome</keyword>
<gene>
    <name evidence="2" type="ORF">SCHIN_v1c07390</name>
</gene>
<keyword evidence="1" id="KW-0472">Membrane</keyword>
<name>A0A5B9Y4C9_9MOLU</name>
<feature type="transmembrane region" description="Helical" evidence="1">
    <location>
        <begin position="34"/>
        <end position="58"/>
    </location>
</feature>
<evidence type="ECO:0000313" key="3">
    <source>
        <dbReference type="Proteomes" id="UP000323144"/>
    </source>
</evidence>
<dbReference type="Proteomes" id="UP000323144">
    <property type="component" value="Chromosome"/>
</dbReference>
<evidence type="ECO:0000313" key="2">
    <source>
        <dbReference type="EMBL" id="QEH61934.1"/>
    </source>
</evidence>